<name>A0ABR1B096_POLSC</name>
<protein>
    <submittedName>
        <fullName evidence="1">Uncharacterized protein</fullName>
    </submittedName>
</protein>
<organism evidence="1 2">
    <name type="scientific">Polyplax serrata</name>
    <name type="common">Common mouse louse</name>
    <dbReference type="NCBI Taxonomy" id="468196"/>
    <lineage>
        <taxon>Eukaryota</taxon>
        <taxon>Metazoa</taxon>
        <taxon>Ecdysozoa</taxon>
        <taxon>Arthropoda</taxon>
        <taxon>Hexapoda</taxon>
        <taxon>Insecta</taxon>
        <taxon>Pterygota</taxon>
        <taxon>Neoptera</taxon>
        <taxon>Paraneoptera</taxon>
        <taxon>Psocodea</taxon>
        <taxon>Troctomorpha</taxon>
        <taxon>Phthiraptera</taxon>
        <taxon>Anoplura</taxon>
        <taxon>Polyplacidae</taxon>
        <taxon>Polyplax</taxon>
    </lineage>
</organism>
<evidence type="ECO:0000313" key="2">
    <source>
        <dbReference type="Proteomes" id="UP001359485"/>
    </source>
</evidence>
<keyword evidence="2" id="KW-1185">Reference proteome</keyword>
<accession>A0ABR1B096</accession>
<reference evidence="1 2" key="1">
    <citation type="submission" date="2023-09" db="EMBL/GenBank/DDBJ databases">
        <title>Genomes of two closely related lineages of the louse Polyplax serrata with different host specificities.</title>
        <authorList>
            <person name="Martinu J."/>
            <person name="Tarabai H."/>
            <person name="Stefka J."/>
            <person name="Hypsa V."/>
        </authorList>
    </citation>
    <scope>NUCLEOTIDE SEQUENCE [LARGE SCALE GENOMIC DNA]</scope>
    <source>
        <strain evidence="1">98ZLc_SE</strain>
    </source>
</reference>
<dbReference type="Proteomes" id="UP001359485">
    <property type="component" value="Unassembled WGS sequence"/>
</dbReference>
<evidence type="ECO:0000313" key="1">
    <source>
        <dbReference type="EMBL" id="KAK6632084.1"/>
    </source>
</evidence>
<comment type="caution">
    <text evidence="1">The sequence shown here is derived from an EMBL/GenBank/DDBJ whole genome shotgun (WGS) entry which is preliminary data.</text>
</comment>
<dbReference type="EMBL" id="JAWJWF010000005">
    <property type="protein sequence ID" value="KAK6632084.1"/>
    <property type="molecule type" value="Genomic_DNA"/>
</dbReference>
<gene>
    <name evidence="1" type="ORF">RUM44_007114</name>
</gene>
<sequence length="101" mass="11436">MRDTQPEDMLVNLIFLEFLLQSSHPGRYTIPAPFGNTFLRYDFARLPKQVLGQTDCQLFSALRSGGARGSLRDIIGLSGEVESDTRRWEKGMLNESADTRQ</sequence>
<proteinExistence type="predicted"/>